<reference evidence="1" key="1">
    <citation type="submission" date="2020-10" db="EMBL/GenBank/DDBJ databases">
        <authorList>
            <person name="Gilroy R."/>
        </authorList>
    </citation>
    <scope>NUCLEOTIDE SEQUENCE</scope>
    <source>
        <strain evidence="1">CHK184-20233</strain>
    </source>
</reference>
<accession>A0A9D1DTA5</accession>
<name>A0A9D1DTA5_9FIRM</name>
<dbReference type="EMBL" id="DVHC01000012">
    <property type="protein sequence ID" value="HIR58588.1"/>
    <property type="molecule type" value="Genomic_DNA"/>
</dbReference>
<organism evidence="1 2">
    <name type="scientific">Candidatus Onthousia excrementipullorum</name>
    <dbReference type="NCBI Taxonomy" id="2840884"/>
    <lineage>
        <taxon>Bacteria</taxon>
        <taxon>Bacillati</taxon>
        <taxon>Bacillota</taxon>
        <taxon>Bacilli</taxon>
        <taxon>Candidatus Onthousia</taxon>
    </lineage>
</organism>
<comment type="caution">
    <text evidence="1">The sequence shown here is derived from an EMBL/GenBank/DDBJ whole genome shotgun (WGS) entry which is preliminary data.</text>
</comment>
<evidence type="ECO:0000313" key="2">
    <source>
        <dbReference type="Proteomes" id="UP000824232"/>
    </source>
</evidence>
<dbReference type="Proteomes" id="UP000824232">
    <property type="component" value="Unassembled WGS sequence"/>
</dbReference>
<sequence>MAKIKNRFSEKAIITVHDNLLANLYQLNLSSVTVKVIDEEEYLINEISGRDYSIALIAKIPTDLLTVNNHVYKFSELSTQKQEEIFNLLKDNLYFSNVEILFCNILFDRYLKTDYDYDFSLTEFERDYRRRDKAKKIRISDVNYKRYVTTLNKLSKKEIIIDTKAKFRTQGVRNYGVNNLKTKQKLISFTSLYYKSENDIIFSYHFSQFGKVIKLSRRYSNILLPKFYQYRLNQSMKHVIAYFIAIEIFIRKDPHKKYSNSFMLDVNSIFQKVHYETRKGECKGYSLASKLDGFKSLPNKLRTYKMTLKYINEILADFVSNKTIYDYEVKYDYDETEDFQEKHQYDYDLDGNLIYNFALNDVGRDVDVSFLIYLDSPINHL</sequence>
<evidence type="ECO:0000313" key="1">
    <source>
        <dbReference type="EMBL" id="HIR58588.1"/>
    </source>
</evidence>
<gene>
    <name evidence="1" type="ORF">IAB38_00910</name>
</gene>
<proteinExistence type="predicted"/>
<dbReference type="AlphaFoldDB" id="A0A9D1DTA5"/>
<reference evidence="1" key="2">
    <citation type="journal article" date="2021" name="PeerJ">
        <title>Extensive microbial diversity within the chicken gut microbiome revealed by metagenomics and culture.</title>
        <authorList>
            <person name="Gilroy R."/>
            <person name="Ravi A."/>
            <person name="Getino M."/>
            <person name="Pursley I."/>
            <person name="Horton D.L."/>
            <person name="Alikhan N.F."/>
            <person name="Baker D."/>
            <person name="Gharbi K."/>
            <person name="Hall N."/>
            <person name="Watson M."/>
            <person name="Adriaenssens E.M."/>
            <person name="Foster-Nyarko E."/>
            <person name="Jarju S."/>
            <person name="Secka A."/>
            <person name="Antonio M."/>
            <person name="Oren A."/>
            <person name="Chaudhuri R.R."/>
            <person name="La Ragione R."/>
            <person name="Hildebrand F."/>
            <person name="Pallen M.J."/>
        </authorList>
    </citation>
    <scope>NUCLEOTIDE SEQUENCE</scope>
    <source>
        <strain evidence="1">CHK184-20233</strain>
    </source>
</reference>
<protein>
    <submittedName>
        <fullName evidence="1">Uncharacterized protein</fullName>
    </submittedName>
</protein>